<evidence type="ECO:0000259" key="2">
    <source>
        <dbReference type="PROSITE" id="PS51299"/>
    </source>
</evidence>
<proteinExistence type="predicted"/>
<evidence type="ECO:0000313" key="3">
    <source>
        <dbReference type="EMBL" id="CED84789.1"/>
    </source>
</evidence>
<dbReference type="EMBL" id="LN483166">
    <property type="protein sequence ID" value="CED84789.1"/>
    <property type="molecule type" value="Genomic_DNA"/>
</dbReference>
<dbReference type="SUPFAM" id="SSF54616">
    <property type="entry name" value="DNA-binding domain of Mlu1-box binding protein MBP1"/>
    <property type="match status" value="1"/>
</dbReference>
<dbReference type="PROSITE" id="PS51299">
    <property type="entry name" value="HTH_APSES"/>
    <property type="match status" value="1"/>
</dbReference>
<dbReference type="GO" id="GO:0003677">
    <property type="term" value="F:DNA binding"/>
    <property type="evidence" value="ECO:0007669"/>
    <property type="project" value="UniProtKB-KW"/>
</dbReference>
<feature type="compositionally biased region" description="Polar residues" evidence="1">
    <location>
        <begin position="166"/>
        <end position="178"/>
    </location>
</feature>
<keyword evidence="3" id="KW-0238">DNA-binding</keyword>
<feature type="region of interest" description="Disordered" evidence="1">
    <location>
        <begin position="157"/>
        <end position="230"/>
    </location>
</feature>
<sequence>MPYRVFPQASALAASKLSAPLSSLVINNEHVWMVTLNGLPFLRRKSDGFYNISQLMKVFDIPRGQRKRFMMDHQIESSEYQAICGGKLTPGLENISRLQGTWIPPHAMAVVAKNQGLEVVLSEIMDSNLAIDPTLAVPQPSSDLSPTHSSSQVIILSTRKSIRIPPSTSRNESTSAGSISPEKPPSRSSRRLSKPSPLAKPAMSSAPASNDIATPESGVMRTSKRRKTVVSYEEDVIDNGEMDDFWAETTEEISPLRFMLAGRVGNEAEADEFIYSQEPLVSGEELGRSLVEASRLRSAVPDILEIPPPPIPTKPRSIKEDTSDDSVPDTILRRLFCYPSLSFALIVPCSMTMTDWDLGILTFMN</sequence>
<dbReference type="AlphaFoldDB" id="A0A0F7SVN4"/>
<dbReference type="Gene3D" id="3.10.260.10">
    <property type="entry name" value="Transcription regulator HTH, APSES-type DNA-binding domain"/>
    <property type="match status" value="1"/>
</dbReference>
<name>A0A0F7SVN4_PHARH</name>
<organism evidence="3">
    <name type="scientific">Phaffia rhodozyma</name>
    <name type="common">Yeast</name>
    <name type="synonym">Xanthophyllomyces dendrorhous</name>
    <dbReference type="NCBI Taxonomy" id="264483"/>
    <lineage>
        <taxon>Eukaryota</taxon>
        <taxon>Fungi</taxon>
        <taxon>Dikarya</taxon>
        <taxon>Basidiomycota</taxon>
        <taxon>Agaricomycotina</taxon>
        <taxon>Tremellomycetes</taxon>
        <taxon>Cystofilobasidiales</taxon>
        <taxon>Mrakiaceae</taxon>
        <taxon>Phaffia</taxon>
    </lineage>
</organism>
<reference evidence="3" key="1">
    <citation type="submission" date="2014-08" db="EMBL/GenBank/DDBJ databases">
        <authorList>
            <person name="Sharma Rahul"/>
            <person name="Thines Marco"/>
        </authorList>
    </citation>
    <scope>NUCLEOTIDE SEQUENCE</scope>
</reference>
<dbReference type="InterPro" id="IPR003163">
    <property type="entry name" value="Tscrpt_reg_HTH_APSES-type"/>
</dbReference>
<feature type="domain" description="HTH APSES-type" evidence="2">
    <location>
        <begin position="16"/>
        <end position="138"/>
    </location>
</feature>
<dbReference type="InterPro" id="IPR036887">
    <property type="entry name" value="HTH_APSES_sf"/>
</dbReference>
<accession>A0A0F7SVN4</accession>
<protein>
    <submittedName>
        <fullName evidence="3">Transcription regulator HTH, APSES-type DNA-binding domain</fullName>
    </submittedName>
</protein>
<evidence type="ECO:0000256" key="1">
    <source>
        <dbReference type="SAM" id="MobiDB-lite"/>
    </source>
</evidence>